<comment type="similarity">
    <text evidence="1 5">Belongs to the type-B carboxylesterase/lipase family.</text>
</comment>
<proteinExistence type="inferred from homology"/>
<gene>
    <name evidence="7" type="ORF">ODALV1_LOCUS13615</name>
</gene>
<dbReference type="Gene3D" id="3.40.50.1820">
    <property type="entry name" value="alpha/beta hydrolase"/>
    <property type="match status" value="1"/>
</dbReference>
<dbReference type="PANTHER" id="PTHR43142:SF1">
    <property type="entry name" value="CARBOXYLIC ESTER HYDROLASE"/>
    <property type="match status" value="1"/>
</dbReference>
<dbReference type="Pfam" id="PF00135">
    <property type="entry name" value="COesterase"/>
    <property type="match status" value="1"/>
</dbReference>
<dbReference type="InterPro" id="IPR002018">
    <property type="entry name" value="CarbesteraseB"/>
</dbReference>
<keyword evidence="5" id="KW-0732">Signal</keyword>
<reference evidence="7 8" key="1">
    <citation type="submission" date="2024-08" db="EMBL/GenBank/DDBJ databases">
        <authorList>
            <person name="Cucini C."/>
            <person name="Frati F."/>
        </authorList>
    </citation>
    <scope>NUCLEOTIDE SEQUENCE [LARGE SCALE GENOMIC DNA]</scope>
</reference>
<organism evidence="7 8">
    <name type="scientific">Orchesella dallaii</name>
    <dbReference type="NCBI Taxonomy" id="48710"/>
    <lineage>
        <taxon>Eukaryota</taxon>
        <taxon>Metazoa</taxon>
        <taxon>Ecdysozoa</taxon>
        <taxon>Arthropoda</taxon>
        <taxon>Hexapoda</taxon>
        <taxon>Collembola</taxon>
        <taxon>Entomobryomorpha</taxon>
        <taxon>Entomobryoidea</taxon>
        <taxon>Orchesellidae</taxon>
        <taxon>Orchesellinae</taxon>
        <taxon>Orchesella</taxon>
    </lineage>
</organism>
<evidence type="ECO:0000256" key="2">
    <source>
        <dbReference type="ARBA" id="ARBA00022487"/>
    </source>
</evidence>
<dbReference type="InterPro" id="IPR029058">
    <property type="entry name" value="AB_hydrolase_fold"/>
</dbReference>
<evidence type="ECO:0000313" key="7">
    <source>
        <dbReference type="EMBL" id="CAL8109708.1"/>
    </source>
</evidence>
<dbReference type="InterPro" id="IPR019826">
    <property type="entry name" value="Carboxylesterase_B_AS"/>
</dbReference>
<dbReference type="PROSITE" id="PS00122">
    <property type="entry name" value="CARBOXYLESTERASE_B_1"/>
    <property type="match status" value="1"/>
</dbReference>
<sequence length="569" mass="63997">MNRKHFYSLLCCIVGISQYVVNCQEPSPTVQTRYGIVEGTSDGTSRENRQFYQYLGIQYGFVQERFTSAVEPAAWNGTKPAKEFGLVCYDVQTHGDENCLYLNVFTPQLGSQNGTLLNVAVYIHGGSFQGGAGDNYGPNYLMDEDVVFVTINYRLGILGFLSTGDENSPGNYGLKDQVMALRWIRDNIAGFGGDKDKVTIMGQSAGSASVTYHLLSPMSRGLFRHAIAQSGSFLDPWAFTRKPFRYAKKLAEVLNCPDTNSSTAIVTCLKAIPSKVIAERALSRNVTLKFFEDPIAGFGPTIEPIIGDGLNTFLSASPYELLMSGNVTKVPLLAGLVKEEGIYLWAAYLLHSNADYAVTDRLNLQENWNSLAPSAFYFDEKAPQERLTEISQKLQDFYFQGRFSLDDNSTFPQLSHLYSDRLFVTSVVRFINLYSKHAATYPYLYTFNRYVGIEFGWEELHKNYSLDATHAAELDMMMSPLFRRVRDTPDHNEISKSITKLWASFIKNGTPTATYGSELNFPPVNSTQGLQKWYKLDMDTELSDNIFAERIAFWDSLQLSDDDFINCYC</sequence>
<feature type="signal peptide" evidence="5">
    <location>
        <begin position="1"/>
        <end position="23"/>
    </location>
</feature>
<feature type="chain" id="PRO_5044988513" description="Carboxylic ester hydrolase" evidence="5">
    <location>
        <begin position="24"/>
        <end position="569"/>
    </location>
</feature>
<dbReference type="EMBL" id="CAXLJM020000041">
    <property type="protein sequence ID" value="CAL8109708.1"/>
    <property type="molecule type" value="Genomic_DNA"/>
</dbReference>
<keyword evidence="2" id="KW-0719">Serine esterase</keyword>
<keyword evidence="4" id="KW-0325">Glycoprotein</keyword>
<evidence type="ECO:0000259" key="6">
    <source>
        <dbReference type="Pfam" id="PF00135"/>
    </source>
</evidence>
<evidence type="ECO:0000256" key="5">
    <source>
        <dbReference type="RuleBase" id="RU361235"/>
    </source>
</evidence>
<dbReference type="SUPFAM" id="SSF53474">
    <property type="entry name" value="alpha/beta-Hydrolases"/>
    <property type="match status" value="1"/>
</dbReference>
<evidence type="ECO:0000313" key="8">
    <source>
        <dbReference type="Proteomes" id="UP001642540"/>
    </source>
</evidence>
<dbReference type="EC" id="3.1.1.-" evidence="5"/>
<protein>
    <recommendedName>
        <fullName evidence="5">Carboxylic ester hydrolase</fullName>
        <ecNumber evidence="5">3.1.1.-</ecNumber>
    </recommendedName>
</protein>
<evidence type="ECO:0000256" key="4">
    <source>
        <dbReference type="ARBA" id="ARBA00023180"/>
    </source>
</evidence>
<dbReference type="PANTHER" id="PTHR43142">
    <property type="entry name" value="CARBOXYLIC ESTER HYDROLASE"/>
    <property type="match status" value="1"/>
</dbReference>
<feature type="domain" description="Carboxylesterase type B" evidence="6">
    <location>
        <begin position="27"/>
        <end position="554"/>
    </location>
</feature>
<name>A0ABP1QNY0_9HEXA</name>
<comment type="caution">
    <text evidence="7">The sequence shown here is derived from an EMBL/GenBank/DDBJ whole genome shotgun (WGS) entry which is preliminary data.</text>
</comment>
<evidence type="ECO:0000256" key="1">
    <source>
        <dbReference type="ARBA" id="ARBA00005964"/>
    </source>
</evidence>
<evidence type="ECO:0000256" key="3">
    <source>
        <dbReference type="ARBA" id="ARBA00022801"/>
    </source>
</evidence>
<accession>A0ABP1QNY0</accession>
<keyword evidence="3 5" id="KW-0378">Hydrolase</keyword>
<dbReference type="Proteomes" id="UP001642540">
    <property type="component" value="Unassembled WGS sequence"/>
</dbReference>
<keyword evidence="8" id="KW-1185">Reference proteome</keyword>